<keyword evidence="3" id="KW-1133">Transmembrane helix</keyword>
<accession>A0A3N6WX49</accession>
<evidence type="ECO:0000256" key="4">
    <source>
        <dbReference type="SAM" id="SignalP"/>
    </source>
</evidence>
<dbReference type="NCBIfam" id="TIGR00976">
    <property type="entry name" value="CocE_NonD"/>
    <property type="match status" value="1"/>
</dbReference>
<evidence type="ECO:0000256" key="3">
    <source>
        <dbReference type="SAM" id="Phobius"/>
    </source>
</evidence>
<evidence type="ECO:0000256" key="2">
    <source>
        <dbReference type="SAM" id="MobiDB-lite"/>
    </source>
</evidence>
<dbReference type="InterPro" id="IPR050585">
    <property type="entry name" value="Xaa-Pro_dipeptidyl-ppase/CocE"/>
</dbReference>
<dbReference type="GO" id="GO:0008239">
    <property type="term" value="F:dipeptidyl-peptidase activity"/>
    <property type="evidence" value="ECO:0007669"/>
    <property type="project" value="InterPro"/>
</dbReference>
<reference evidence="6 7" key="1">
    <citation type="submission" date="2018-11" db="EMBL/GenBank/DDBJ databases">
        <authorList>
            <person name="Li F."/>
        </authorList>
    </citation>
    <scope>NUCLEOTIDE SEQUENCE [LARGE SCALE GENOMIC DNA]</scope>
    <source>
        <strain evidence="6 7">YS17T</strain>
    </source>
</reference>
<keyword evidence="4" id="KW-0732">Signal</keyword>
<feature type="signal peptide" evidence="4">
    <location>
        <begin position="1"/>
        <end position="22"/>
    </location>
</feature>
<dbReference type="Pfam" id="PF02129">
    <property type="entry name" value="Peptidase_S15"/>
    <property type="match status" value="1"/>
</dbReference>
<dbReference type="EMBL" id="RQJX01000002">
    <property type="protein sequence ID" value="RQN09582.1"/>
    <property type="molecule type" value="Genomic_DNA"/>
</dbReference>
<keyword evidence="1 6" id="KW-0378">Hydrolase</keyword>
<evidence type="ECO:0000256" key="1">
    <source>
        <dbReference type="ARBA" id="ARBA00022801"/>
    </source>
</evidence>
<keyword evidence="3" id="KW-0472">Membrane</keyword>
<dbReference type="InterPro" id="IPR029058">
    <property type="entry name" value="AB_hydrolase_fold"/>
</dbReference>
<dbReference type="RefSeq" id="WP_124235438.1">
    <property type="nucleotide sequence ID" value="NZ_JBHUFI010000006.1"/>
</dbReference>
<feature type="region of interest" description="Disordered" evidence="2">
    <location>
        <begin position="19"/>
        <end position="43"/>
    </location>
</feature>
<dbReference type="Gene3D" id="2.60.120.260">
    <property type="entry name" value="Galactose-binding domain-like"/>
    <property type="match status" value="1"/>
</dbReference>
<dbReference type="PANTHER" id="PTHR43056">
    <property type="entry name" value="PEPTIDASE S9 PROLYL OLIGOPEPTIDASE"/>
    <property type="match status" value="1"/>
</dbReference>
<evidence type="ECO:0000313" key="7">
    <source>
        <dbReference type="Proteomes" id="UP000275225"/>
    </source>
</evidence>
<proteinExistence type="predicted"/>
<evidence type="ECO:0000259" key="5">
    <source>
        <dbReference type="SMART" id="SM00939"/>
    </source>
</evidence>
<dbReference type="Gene3D" id="1.10.3020.10">
    <property type="entry name" value="alpha-amino acid ester hydrolase ( Helical cap domain)"/>
    <property type="match status" value="1"/>
</dbReference>
<dbReference type="SMART" id="SM00939">
    <property type="entry name" value="PepX_C"/>
    <property type="match status" value="1"/>
</dbReference>
<keyword evidence="3" id="KW-0812">Transmembrane</keyword>
<gene>
    <name evidence="6" type="ORF">EHW97_01665</name>
</gene>
<dbReference type="Pfam" id="PF08530">
    <property type="entry name" value="PepX_C"/>
    <property type="match status" value="1"/>
</dbReference>
<protein>
    <submittedName>
        <fullName evidence="6">CocE/NonD family hydrolase</fullName>
    </submittedName>
</protein>
<feature type="compositionally biased region" description="Low complexity" evidence="2">
    <location>
        <begin position="19"/>
        <end position="33"/>
    </location>
</feature>
<organism evidence="6 7">
    <name type="scientific">Aeromicrobium camelliae</name>
    <dbReference type="NCBI Taxonomy" id="1538144"/>
    <lineage>
        <taxon>Bacteria</taxon>
        <taxon>Bacillati</taxon>
        <taxon>Actinomycetota</taxon>
        <taxon>Actinomycetes</taxon>
        <taxon>Propionibacteriales</taxon>
        <taxon>Nocardioidaceae</taxon>
        <taxon>Aeromicrobium</taxon>
    </lineage>
</organism>
<sequence>MRRVVALVLSLGLLLAPSAAPAEPSAPGSSWSPRPAEYPSSVTESNVAIQMSDGLELRGDIVRPVDESGDVVDEPLPVVVTITAYNKSALSAAGFGGGEADYLVSRGYVRLTVDARGTGNSPGVWQVFGEREQLDAKEVVEWAAQQPWSDGSVGMSGASYMGISQLFAAGQQPEGLEAIFPQVPSAEVYRDVVASGGQLDVGFMPLWLGLVNVTGIIPGTSLESIAVVLQHLLGTTPSSLSLLLNAFVGGEQAYDGPFYEERSTLTRSVPNIDVPTFLVGGHYDLFQRGTPLVFEELHERGVPVKMILGPWDHLQGSSGAEIVEAGYGTLDELQLRWFDRYVKDLPDPTLDADIADFTYYELGSGQWRERNDYLDEQAVSVFRLSGTSAPISGGGKLSEREEIENGSSSIAPIALAGLCSRSATQWTAGITNQFPFPNPCNTDNALNDRLGVVFETEPLTEPLHMLGPIAARLYASSTTGDGLLSVHVSRVQPDGRVERLTGGWQVMSLAALDEEKSVKLGDEIVQPWHPFTRDSRRVRAPGEITPVDVEVFPTGAVINPGDRLRISVQTFDLPHLAPTLEQLPGALGVMTIHNSPEHPSRLVVPDLAGEAPPVSEPGGADDSGLVGAIEDALGGAAGLPVAAGAESEKSWPARVADALLPATGSPMSGVLILAAVALVLGGLALRLRRPEEPPSA</sequence>
<dbReference type="AlphaFoldDB" id="A0A3N6WX49"/>
<dbReference type="InterPro" id="IPR000383">
    <property type="entry name" value="Xaa-Pro-like_dom"/>
</dbReference>
<comment type="caution">
    <text evidence="6">The sequence shown here is derived from an EMBL/GenBank/DDBJ whole genome shotgun (WGS) entry which is preliminary data.</text>
</comment>
<dbReference type="InterPro" id="IPR005674">
    <property type="entry name" value="CocE/Ser_esterase"/>
</dbReference>
<dbReference type="Proteomes" id="UP000275225">
    <property type="component" value="Unassembled WGS sequence"/>
</dbReference>
<dbReference type="InterPro" id="IPR013736">
    <property type="entry name" value="Xaa-Pro_dipept_C"/>
</dbReference>
<name>A0A3N6WX49_9ACTN</name>
<feature type="transmembrane region" description="Helical" evidence="3">
    <location>
        <begin position="667"/>
        <end position="685"/>
    </location>
</feature>
<dbReference type="SUPFAM" id="SSF49785">
    <property type="entry name" value="Galactose-binding domain-like"/>
    <property type="match status" value="1"/>
</dbReference>
<feature type="domain" description="Xaa-Pro dipeptidyl-peptidase C-terminal" evidence="5">
    <location>
        <begin position="335"/>
        <end position="603"/>
    </location>
</feature>
<dbReference type="OrthoDB" id="5240615at2"/>
<dbReference type="SUPFAM" id="SSF53474">
    <property type="entry name" value="alpha/beta-Hydrolases"/>
    <property type="match status" value="1"/>
</dbReference>
<keyword evidence="7" id="KW-1185">Reference proteome</keyword>
<feature type="chain" id="PRO_5018313276" evidence="4">
    <location>
        <begin position="23"/>
        <end position="696"/>
    </location>
</feature>
<dbReference type="Gene3D" id="3.40.50.1820">
    <property type="entry name" value="alpha/beta hydrolase"/>
    <property type="match status" value="1"/>
</dbReference>
<dbReference type="InterPro" id="IPR008979">
    <property type="entry name" value="Galactose-bd-like_sf"/>
</dbReference>
<evidence type="ECO:0000313" key="6">
    <source>
        <dbReference type="EMBL" id="RQN09582.1"/>
    </source>
</evidence>
<dbReference type="PANTHER" id="PTHR43056:SF10">
    <property type="entry name" value="COCE_NOND FAMILY, PUTATIVE (AFU_ORTHOLOGUE AFUA_7G00600)-RELATED"/>
    <property type="match status" value="1"/>
</dbReference>